<evidence type="ECO:0000313" key="2">
    <source>
        <dbReference type="Proteomes" id="UP000294911"/>
    </source>
</evidence>
<protein>
    <submittedName>
        <fullName evidence="1">Proteic killer suppression protein</fullName>
    </submittedName>
</protein>
<organism evidence="1 2">
    <name type="scientific">Tamaricihabitans halophyticus</name>
    <dbReference type="NCBI Taxonomy" id="1262583"/>
    <lineage>
        <taxon>Bacteria</taxon>
        <taxon>Bacillati</taxon>
        <taxon>Actinomycetota</taxon>
        <taxon>Actinomycetes</taxon>
        <taxon>Pseudonocardiales</taxon>
        <taxon>Pseudonocardiaceae</taxon>
        <taxon>Tamaricihabitans</taxon>
    </lineage>
</organism>
<dbReference type="PANTHER" id="PTHR40266:SF2">
    <property type="entry name" value="TOXIN HIGB-1"/>
    <property type="match status" value="1"/>
</dbReference>
<proteinExistence type="predicted"/>
<dbReference type="Pfam" id="PF05015">
    <property type="entry name" value="HigB-like_toxin"/>
    <property type="match status" value="1"/>
</dbReference>
<dbReference type="RefSeq" id="WP_132881320.1">
    <property type="nucleotide sequence ID" value="NZ_SLXQ01000030.1"/>
</dbReference>
<keyword evidence="2" id="KW-1185">Reference proteome</keyword>
<reference evidence="1 2" key="1">
    <citation type="submission" date="2019-03" db="EMBL/GenBank/DDBJ databases">
        <title>Genomic Encyclopedia of Type Strains, Phase IV (KMG-IV): sequencing the most valuable type-strain genomes for metagenomic binning, comparative biology and taxonomic classification.</title>
        <authorList>
            <person name="Goeker M."/>
        </authorList>
    </citation>
    <scope>NUCLEOTIDE SEQUENCE [LARGE SCALE GENOMIC DNA]</scope>
    <source>
        <strain evidence="1 2">DSM 45765</strain>
    </source>
</reference>
<gene>
    <name evidence="1" type="ORF">EV191_13026</name>
</gene>
<dbReference type="InterPro" id="IPR007711">
    <property type="entry name" value="HigB-1"/>
</dbReference>
<dbReference type="InterPro" id="IPR035093">
    <property type="entry name" value="RelE/ParE_toxin_dom_sf"/>
</dbReference>
<accession>A0A4R2PW59</accession>
<sequence>MIQSFADKRTLQVWERRRTKLHPDTQRLAWNKLAILNRAATLDDLRVPPGNRLEQLRGDRAGQYSIRINRQWRICFRWTNAGPEQVEITDYH</sequence>
<dbReference type="Gene3D" id="3.30.2310.20">
    <property type="entry name" value="RelE-like"/>
    <property type="match status" value="1"/>
</dbReference>
<dbReference type="Proteomes" id="UP000294911">
    <property type="component" value="Unassembled WGS sequence"/>
</dbReference>
<dbReference type="OrthoDB" id="9801102at2"/>
<dbReference type="EMBL" id="SLXQ01000030">
    <property type="protein sequence ID" value="TCP39378.1"/>
    <property type="molecule type" value="Genomic_DNA"/>
</dbReference>
<comment type="caution">
    <text evidence="1">The sequence shown here is derived from an EMBL/GenBank/DDBJ whole genome shotgun (WGS) entry which is preliminary data.</text>
</comment>
<dbReference type="PANTHER" id="PTHR40266">
    <property type="entry name" value="TOXIN HIGB-1"/>
    <property type="match status" value="1"/>
</dbReference>
<dbReference type="SUPFAM" id="SSF143011">
    <property type="entry name" value="RelE-like"/>
    <property type="match status" value="1"/>
</dbReference>
<dbReference type="AlphaFoldDB" id="A0A4R2PW59"/>
<evidence type="ECO:0000313" key="1">
    <source>
        <dbReference type="EMBL" id="TCP39378.1"/>
    </source>
</evidence>
<name>A0A4R2PW59_9PSEU</name>